<reference evidence="1 2" key="1">
    <citation type="submission" date="2024-02" db="EMBL/GenBank/DDBJ databases">
        <title>New especies of Spiribacter isolated from saline water.</title>
        <authorList>
            <person name="Leon M.J."/>
            <person name="De La Haba R."/>
            <person name="Sanchez-Porro C."/>
            <person name="Ventosa A."/>
        </authorList>
    </citation>
    <scope>NUCLEOTIDE SEQUENCE [LARGE SCALE GENOMIC DNA]</scope>
    <source>
        <strain evidence="2">ag22IC6-196</strain>
    </source>
</reference>
<accession>A0ABV3RXC7</accession>
<keyword evidence="2" id="KW-1185">Reference proteome</keyword>
<evidence type="ECO:0000313" key="2">
    <source>
        <dbReference type="Proteomes" id="UP001556636"/>
    </source>
</evidence>
<sequence length="73" mass="8130">MGQGQALVDALGEWEGFEVTGVERHKGDPDEIHVSLKPREDVPLFCNCCGRACERIHEQSAVWKTAFVNCELS</sequence>
<dbReference type="RefSeq" id="WP_367951351.1">
    <property type="nucleotide sequence ID" value="NZ_JBAKFG010000002.1"/>
</dbReference>
<dbReference type="Proteomes" id="UP001556636">
    <property type="component" value="Unassembled WGS sequence"/>
</dbReference>
<comment type="caution">
    <text evidence="1">The sequence shown here is derived from an EMBL/GenBank/DDBJ whole genome shotgun (WGS) entry which is preliminary data.</text>
</comment>
<evidence type="ECO:0000313" key="1">
    <source>
        <dbReference type="EMBL" id="MEX0372776.1"/>
    </source>
</evidence>
<gene>
    <name evidence="1" type="ORF">V6X51_04925</name>
</gene>
<organism evidence="1 2">
    <name type="scientific">Spiribacter roseus</name>
    <dbReference type="NCBI Taxonomy" id="1855875"/>
    <lineage>
        <taxon>Bacteria</taxon>
        <taxon>Pseudomonadati</taxon>
        <taxon>Pseudomonadota</taxon>
        <taxon>Gammaproteobacteria</taxon>
        <taxon>Chromatiales</taxon>
        <taxon>Ectothiorhodospiraceae</taxon>
        <taxon>Spiribacter</taxon>
    </lineage>
</organism>
<protein>
    <recommendedName>
        <fullName evidence="3">Transposase family protein</fullName>
    </recommendedName>
</protein>
<evidence type="ECO:0008006" key="3">
    <source>
        <dbReference type="Google" id="ProtNLM"/>
    </source>
</evidence>
<proteinExistence type="predicted"/>
<dbReference type="EMBL" id="JBAKFG010000002">
    <property type="protein sequence ID" value="MEX0372776.1"/>
    <property type="molecule type" value="Genomic_DNA"/>
</dbReference>
<name>A0ABV3RXC7_9GAMM</name>